<feature type="chain" id="PRO_5039369877" evidence="4">
    <location>
        <begin position="21"/>
        <end position="758"/>
    </location>
</feature>
<dbReference type="AlphaFoldDB" id="A0A9E2S932"/>
<organism evidence="7 8">
    <name type="scientific">Pinibacter aurantiacus</name>
    <dbReference type="NCBI Taxonomy" id="2851599"/>
    <lineage>
        <taxon>Bacteria</taxon>
        <taxon>Pseudomonadati</taxon>
        <taxon>Bacteroidota</taxon>
        <taxon>Chitinophagia</taxon>
        <taxon>Chitinophagales</taxon>
        <taxon>Chitinophagaceae</taxon>
        <taxon>Pinibacter</taxon>
    </lineage>
</organism>
<dbReference type="Pfam" id="PF07715">
    <property type="entry name" value="Plug"/>
    <property type="match status" value="1"/>
</dbReference>
<name>A0A9E2S932_9BACT</name>
<dbReference type="GO" id="GO:0044718">
    <property type="term" value="P:siderophore transmembrane transport"/>
    <property type="evidence" value="ECO:0007669"/>
    <property type="project" value="TreeGrafter"/>
</dbReference>
<dbReference type="RefSeq" id="WP_217790757.1">
    <property type="nucleotide sequence ID" value="NZ_JAHSPG010000003.1"/>
</dbReference>
<evidence type="ECO:0000313" key="8">
    <source>
        <dbReference type="Proteomes" id="UP000812270"/>
    </source>
</evidence>
<keyword evidence="2" id="KW-0813">Transport</keyword>
<dbReference type="InterPro" id="IPR000531">
    <property type="entry name" value="Beta-barrel_TonB"/>
</dbReference>
<dbReference type="Pfam" id="PF00593">
    <property type="entry name" value="TonB_dep_Rec_b-barrel"/>
    <property type="match status" value="1"/>
</dbReference>
<keyword evidence="8" id="KW-1185">Reference proteome</keyword>
<dbReference type="Pfam" id="PF13715">
    <property type="entry name" value="CarbopepD_reg_2"/>
    <property type="match status" value="1"/>
</dbReference>
<keyword evidence="2" id="KW-0998">Cell outer membrane</keyword>
<keyword evidence="1 4" id="KW-0732">Signal</keyword>
<protein>
    <submittedName>
        <fullName evidence="7">TonB-dependent receptor</fullName>
    </submittedName>
</protein>
<proteinExistence type="inferred from homology"/>
<comment type="subcellular location">
    <subcellularLocation>
        <location evidence="2">Cell outer membrane</location>
        <topology evidence="2">Multi-pass membrane protein</topology>
    </subcellularLocation>
</comment>
<reference evidence="7" key="1">
    <citation type="submission" date="2021-06" db="EMBL/GenBank/DDBJ databases">
        <authorList>
            <person name="Huq M.A."/>
        </authorList>
    </citation>
    <scope>NUCLEOTIDE SEQUENCE</scope>
    <source>
        <strain evidence="7">MAH-26</strain>
    </source>
</reference>
<dbReference type="Proteomes" id="UP000812270">
    <property type="component" value="Unassembled WGS sequence"/>
</dbReference>
<feature type="signal peptide" evidence="4">
    <location>
        <begin position="1"/>
        <end position="20"/>
    </location>
</feature>
<keyword evidence="2" id="KW-0812">Transmembrane</keyword>
<sequence length="758" mass="83352">MYKCLALCCCVLLHVYNAGAQSSNATVKGTVQDEAGKPVSGAIVQLKQIKKQTQTSNDGSFALNAPAGKYTLSVESMNAEAQEMSVEMHNGETVELPVLHTTAKYKELEPTVCTGQFEPQSLRRSVYNVRVISSQRIKAQASNDLTGILNKELGFRFTYDGATGTSDVVLMGLSGRTVKILLDGAPMTDRGDTRESLNQIDVNTIERIEIVEGPMSVSYGSDALAGVVNIITKKTTSHRWDVNAKVQEETVGKEYDPFTGKGAHFQNVGAAWQYKGWGISGGITHNDNGGWQGTDTGRVKQWKPKEQLLGNIKLGYANDHFNIWYRLNTLNETILSEGRNNAGKAQDQKYITDRYMHQVQTEWRATDKLTVNGILSYTDYQRRTQTTDVDLATGYRTLSIDGEGLQDVAKFNTLVVKPVAQYKFNDIVSLQAGLDLTMDNASGQRIKGSPSINDYAFFASSEVKLFEKLYVRPGVRLIKNSVYDAPPIIPSLNVKWNLSKNVDVRVAYANGFRSPALRELYFNFIDANHAIIGNPNLKAETSNSFDASVNWQPVTKGEFKIRTGIRGYYNNFNNLINYGIDPSNTTVTTLINVDKNKTVGILQENSISWKKLSGSVGIGYLGSYNQIYSDSAGKANSLPEFMWTPEVNANLLYSFSKIKMTVGVFYKFTGKRNVYTSTQDGVVLGTTSPYHLLDVTLTKTVGKYISLNGGVKNVANVTDVQNTIATASAGAPHATSGPVQLGCGRSYFLGVGFQMFRN</sequence>
<keyword evidence="2 3" id="KW-0472">Membrane</keyword>
<evidence type="ECO:0000256" key="4">
    <source>
        <dbReference type="SAM" id="SignalP"/>
    </source>
</evidence>
<feature type="domain" description="TonB-dependent receptor plug" evidence="6">
    <location>
        <begin position="123"/>
        <end position="227"/>
    </location>
</feature>
<feature type="domain" description="TonB-dependent receptor-like beta-barrel" evidence="5">
    <location>
        <begin position="306"/>
        <end position="714"/>
    </location>
</feature>
<dbReference type="EMBL" id="JAHSPG010000003">
    <property type="protein sequence ID" value="MBV4357142.1"/>
    <property type="molecule type" value="Genomic_DNA"/>
</dbReference>
<evidence type="ECO:0000256" key="3">
    <source>
        <dbReference type="RuleBase" id="RU003357"/>
    </source>
</evidence>
<accession>A0A9E2S932</accession>
<evidence type="ECO:0000313" key="7">
    <source>
        <dbReference type="EMBL" id="MBV4357142.1"/>
    </source>
</evidence>
<evidence type="ECO:0000259" key="6">
    <source>
        <dbReference type="Pfam" id="PF07715"/>
    </source>
</evidence>
<dbReference type="CDD" id="cd01347">
    <property type="entry name" value="ligand_gated_channel"/>
    <property type="match status" value="1"/>
</dbReference>
<keyword evidence="7" id="KW-0675">Receptor</keyword>
<dbReference type="PROSITE" id="PS52016">
    <property type="entry name" value="TONB_DEPENDENT_REC_3"/>
    <property type="match status" value="1"/>
</dbReference>
<comment type="similarity">
    <text evidence="2 3">Belongs to the TonB-dependent receptor family.</text>
</comment>
<keyword evidence="3" id="KW-0798">TonB box</keyword>
<gene>
    <name evidence="7" type="ORF">KTO63_08300</name>
</gene>
<dbReference type="InterPro" id="IPR012910">
    <property type="entry name" value="Plug_dom"/>
</dbReference>
<dbReference type="GO" id="GO:0015344">
    <property type="term" value="F:siderophore uptake transmembrane transporter activity"/>
    <property type="evidence" value="ECO:0007669"/>
    <property type="project" value="TreeGrafter"/>
</dbReference>
<dbReference type="PANTHER" id="PTHR30069">
    <property type="entry name" value="TONB-DEPENDENT OUTER MEMBRANE RECEPTOR"/>
    <property type="match status" value="1"/>
</dbReference>
<dbReference type="GO" id="GO:0009279">
    <property type="term" value="C:cell outer membrane"/>
    <property type="evidence" value="ECO:0007669"/>
    <property type="project" value="UniProtKB-SubCell"/>
</dbReference>
<evidence type="ECO:0000256" key="1">
    <source>
        <dbReference type="ARBA" id="ARBA00022729"/>
    </source>
</evidence>
<comment type="caution">
    <text evidence="7">The sequence shown here is derived from an EMBL/GenBank/DDBJ whole genome shotgun (WGS) entry which is preliminary data.</text>
</comment>
<dbReference type="PANTHER" id="PTHR30069:SF29">
    <property type="entry name" value="HEMOGLOBIN AND HEMOGLOBIN-HAPTOGLOBIN-BINDING PROTEIN 1-RELATED"/>
    <property type="match status" value="1"/>
</dbReference>
<dbReference type="InterPro" id="IPR039426">
    <property type="entry name" value="TonB-dep_rcpt-like"/>
</dbReference>
<keyword evidence="2" id="KW-1134">Transmembrane beta strand</keyword>
<evidence type="ECO:0000256" key="2">
    <source>
        <dbReference type="PROSITE-ProRule" id="PRU01360"/>
    </source>
</evidence>
<evidence type="ECO:0000259" key="5">
    <source>
        <dbReference type="Pfam" id="PF00593"/>
    </source>
</evidence>